<evidence type="ECO:0000259" key="2">
    <source>
        <dbReference type="Pfam" id="PF00561"/>
    </source>
</evidence>
<reference evidence="3 4" key="1">
    <citation type="submission" date="2024-01" db="EMBL/GenBank/DDBJ databases">
        <title>Complete genome of Cladobotryum mycophilum ATHUM6906.</title>
        <authorList>
            <person name="Christinaki A.C."/>
            <person name="Myridakis A.I."/>
            <person name="Kouvelis V.N."/>
        </authorList>
    </citation>
    <scope>NUCLEOTIDE SEQUENCE [LARGE SCALE GENOMIC DNA]</scope>
    <source>
        <strain evidence="3 4">ATHUM6906</strain>
    </source>
</reference>
<dbReference type="EMBL" id="JAVFKD010000012">
    <property type="protein sequence ID" value="KAK5992989.1"/>
    <property type="molecule type" value="Genomic_DNA"/>
</dbReference>
<keyword evidence="1" id="KW-0812">Transmembrane</keyword>
<organism evidence="3 4">
    <name type="scientific">Cladobotryum mycophilum</name>
    <dbReference type="NCBI Taxonomy" id="491253"/>
    <lineage>
        <taxon>Eukaryota</taxon>
        <taxon>Fungi</taxon>
        <taxon>Dikarya</taxon>
        <taxon>Ascomycota</taxon>
        <taxon>Pezizomycotina</taxon>
        <taxon>Sordariomycetes</taxon>
        <taxon>Hypocreomycetidae</taxon>
        <taxon>Hypocreales</taxon>
        <taxon>Hypocreaceae</taxon>
        <taxon>Cladobotryum</taxon>
    </lineage>
</organism>
<keyword evidence="1" id="KW-1133">Transmembrane helix</keyword>
<evidence type="ECO:0000313" key="3">
    <source>
        <dbReference type="EMBL" id="KAK5992989.1"/>
    </source>
</evidence>
<dbReference type="SUPFAM" id="SSF53474">
    <property type="entry name" value="alpha/beta-Hydrolases"/>
    <property type="match status" value="1"/>
</dbReference>
<keyword evidence="4" id="KW-1185">Reference proteome</keyword>
<proteinExistence type="predicted"/>
<evidence type="ECO:0000256" key="1">
    <source>
        <dbReference type="SAM" id="Phobius"/>
    </source>
</evidence>
<name>A0ABR0SLS7_9HYPO</name>
<sequence>MEEIRRDNLREFLLWGFFDLDGDRTGETGSDILEQEMNEFVARIEQGLGRALLSGRGNAQCIRMTFDDIETTYRSLLWYVIMFAIDQIAHCALSWYGFRLYGRPPATELSYYYRPHISADSFPVVFIHGIGIGLWTYVRFLADIHAAGKRGQGGGVGVIAIEILPVSFRLTSPPLGKAEFLRQMTRILDHHGWDKFAVVSHSYGSVPTTHMIQSPTLQRRIVSVVLIDPVTIMLHHPNVAYNFTRRRPKKANEWQLWYFASTDPGVAHCLGRHFFWQENIVWKEELLFRDGNQREGPMMGRRVAVCLAGRDILVDTPSVAKYLTDQMAPYCDGVGSSQEVGVKVIMFPKLDHAQVFDSPPDREKVVQLIQLYCRRE</sequence>
<keyword evidence="1" id="KW-0472">Membrane</keyword>
<dbReference type="InterPro" id="IPR000073">
    <property type="entry name" value="AB_hydrolase_1"/>
</dbReference>
<feature type="domain" description="AB hydrolase-1" evidence="2">
    <location>
        <begin position="124"/>
        <end position="261"/>
    </location>
</feature>
<dbReference type="Proteomes" id="UP001338125">
    <property type="component" value="Unassembled WGS sequence"/>
</dbReference>
<evidence type="ECO:0000313" key="4">
    <source>
        <dbReference type="Proteomes" id="UP001338125"/>
    </source>
</evidence>
<dbReference type="PANTHER" id="PTHR37471:SF1">
    <property type="entry name" value="AB HYDROLASE-1 DOMAIN-CONTAINING PROTEIN"/>
    <property type="match status" value="1"/>
</dbReference>
<protein>
    <recommendedName>
        <fullName evidence="2">AB hydrolase-1 domain-containing protein</fullName>
    </recommendedName>
</protein>
<dbReference type="PANTHER" id="PTHR37471">
    <property type="entry name" value="UNNAMED PRODUCT"/>
    <property type="match status" value="1"/>
</dbReference>
<dbReference type="InterPro" id="IPR029058">
    <property type="entry name" value="AB_hydrolase_fold"/>
</dbReference>
<feature type="transmembrane region" description="Helical" evidence="1">
    <location>
        <begin position="76"/>
        <end position="101"/>
    </location>
</feature>
<comment type="caution">
    <text evidence="3">The sequence shown here is derived from an EMBL/GenBank/DDBJ whole genome shotgun (WGS) entry which is preliminary data.</text>
</comment>
<dbReference type="Pfam" id="PF00561">
    <property type="entry name" value="Abhydrolase_1"/>
    <property type="match status" value="1"/>
</dbReference>
<gene>
    <name evidence="3" type="ORF">PT974_06414</name>
</gene>
<accession>A0ABR0SLS7</accession>
<feature type="transmembrane region" description="Helical" evidence="1">
    <location>
        <begin position="121"/>
        <end position="142"/>
    </location>
</feature>
<dbReference type="Gene3D" id="3.40.50.1820">
    <property type="entry name" value="alpha/beta hydrolase"/>
    <property type="match status" value="1"/>
</dbReference>